<comment type="caution">
    <text evidence="4">The sequence shown here is derived from an EMBL/GenBank/DDBJ whole genome shotgun (WGS) entry which is preliminary data.</text>
</comment>
<reference evidence="4 5" key="1">
    <citation type="submission" date="2023-03" db="EMBL/GenBank/DDBJ databases">
        <title>Bacillus Genome Sequencing.</title>
        <authorList>
            <person name="Dunlap C."/>
        </authorList>
    </citation>
    <scope>NUCLEOTIDE SEQUENCE [LARGE SCALE GENOMIC DNA]</scope>
    <source>
        <strain evidence="4 5">BD-533</strain>
    </source>
</reference>
<evidence type="ECO:0000256" key="3">
    <source>
        <dbReference type="PROSITE-ProRule" id="PRU00339"/>
    </source>
</evidence>
<dbReference type="PROSITE" id="PS50293">
    <property type="entry name" value="TPR_REGION"/>
    <property type="match status" value="1"/>
</dbReference>
<dbReference type="RefSeq" id="WP_326070930.1">
    <property type="nucleotide sequence ID" value="NZ_JARLKY010000011.1"/>
</dbReference>
<dbReference type="Pfam" id="PF13424">
    <property type="entry name" value="TPR_12"/>
    <property type="match status" value="2"/>
</dbReference>
<dbReference type="PANTHER" id="PTHR44858">
    <property type="entry name" value="TETRATRICOPEPTIDE REPEAT PROTEIN 6"/>
    <property type="match status" value="1"/>
</dbReference>
<dbReference type="InterPro" id="IPR027417">
    <property type="entry name" value="P-loop_NTPase"/>
</dbReference>
<protein>
    <submittedName>
        <fullName evidence="4">Tetratricopeptide repeat protein</fullName>
    </submittedName>
</protein>
<dbReference type="Proteomes" id="UP001338137">
    <property type="component" value="Unassembled WGS sequence"/>
</dbReference>
<name>A0ABU6FX83_9BACL</name>
<keyword evidence="5" id="KW-1185">Reference proteome</keyword>
<evidence type="ECO:0000256" key="2">
    <source>
        <dbReference type="ARBA" id="ARBA00022803"/>
    </source>
</evidence>
<proteinExistence type="predicted"/>
<feature type="repeat" description="TPR" evidence="3">
    <location>
        <begin position="663"/>
        <end position="696"/>
    </location>
</feature>
<dbReference type="PROSITE" id="PS50005">
    <property type="entry name" value="TPR"/>
    <property type="match status" value="5"/>
</dbReference>
<keyword evidence="2 3" id="KW-0802">TPR repeat</keyword>
<keyword evidence="1" id="KW-0677">Repeat</keyword>
<dbReference type="SUPFAM" id="SSF48452">
    <property type="entry name" value="TPR-like"/>
    <property type="match status" value="2"/>
</dbReference>
<dbReference type="Pfam" id="PF00515">
    <property type="entry name" value="TPR_1"/>
    <property type="match status" value="1"/>
</dbReference>
<feature type="repeat" description="TPR" evidence="3">
    <location>
        <begin position="561"/>
        <end position="594"/>
    </location>
</feature>
<dbReference type="EMBL" id="JARLKY010000011">
    <property type="protein sequence ID" value="MEC0226518.1"/>
    <property type="molecule type" value="Genomic_DNA"/>
</dbReference>
<dbReference type="Pfam" id="PF13432">
    <property type="entry name" value="TPR_16"/>
    <property type="match status" value="1"/>
</dbReference>
<dbReference type="SMART" id="SM00028">
    <property type="entry name" value="TPR"/>
    <property type="match status" value="8"/>
</dbReference>
<dbReference type="Pfam" id="PF13181">
    <property type="entry name" value="TPR_8"/>
    <property type="match status" value="1"/>
</dbReference>
<evidence type="ECO:0000313" key="4">
    <source>
        <dbReference type="EMBL" id="MEC0226518.1"/>
    </source>
</evidence>
<dbReference type="InterPro" id="IPR050498">
    <property type="entry name" value="Ycf3"/>
</dbReference>
<sequence>MMINHLSRTREALYSTLDSAWELVEEQDKTFLCIYGESGVGKKDTLKQWMEEKFTQDTLIHSDGRCSSHGYFAGLDAFIPTILKDMHETRPEFIHKHEQSLKRLFPYLPLNYFALDKDLTNLASPDERTRFYHHEYQEKLLHGVYECLLDAVSITDRKFKIIINHANELSQTVKTFLRIFHRRNQLSKSVRIVLLCDQPLDPDTEEASVILSFHRMTRDEFRFWIGRLPQGIAMSSKQMDLLYEASGGNIAKLYALLDGMATGLEVNPYLPFHTYLDFCLQLKGEKSRYSLLKAFIEGNCASDDPMTLRNYATYHPETRARLHREQIEKLRDESCWGNLLHPIHALSLLTQAEQLEALAPLSIQLQEIGLYDTWFDMFSPYYTSSHLRVLPDGEQPHNSVFIRMSFILYSLGLSRLSIPYLELFYHQFPESHAVPMILYSQSMTYGRYQIPVDLPKAEYYALLNLEKIDQLFLNHPKYDYIMVFAENALAYIRARQGRFEEAIELCTKGLERMDEIYGNEKYALHQSILVYNTGQVYELVGDFDKAYETYKHAIALDPNYGEYYNDMANLLKKAGKFEEALAYYVKAIELCPPYYEAHINRADLYEKLGRIAEAEADYQRSLVLKPDAAIASLGLGVMYYHEGRYDESLEMLNHTLYHQPKEAQAYNNRALVYQELERLQEAAQDLDHAILLNPKLSEAYNNRAILYFNDERYEECRKDLECSLELQKDPDIYMNLSMLYRKQGQLKEALEQLRTARENFGFSEALNHLLLEIEDELVS</sequence>
<dbReference type="InterPro" id="IPR019734">
    <property type="entry name" value="TPR_rpt"/>
</dbReference>
<dbReference type="PANTHER" id="PTHR44858:SF1">
    <property type="entry name" value="UDP-N-ACETYLGLUCOSAMINE--PEPTIDE N-ACETYLGLUCOSAMINYLTRANSFERASE SPINDLY-RELATED"/>
    <property type="match status" value="1"/>
</dbReference>
<feature type="repeat" description="TPR" evidence="3">
    <location>
        <begin position="595"/>
        <end position="628"/>
    </location>
</feature>
<accession>A0ABU6FX83</accession>
<feature type="repeat" description="TPR" evidence="3">
    <location>
        <begin position="629"/>
        <end position="662"/>
    </location>
</feature>
<evidence type="ECO:0000313" key="5">
    <source>
        <dbReference type="Proteomes" id="UP001338137"/>
    </source>
</evidence>
<feature type="repeat" description="TPR" evidence="3">
    <location>
        <begin position="527"/>
        <end position="560"/>
    </location>
</feature>
<dbReference type="Gene3D" id="1.25.40.10">
    <property type="entry name" value="Tetratricopeptide repeat domain"/>
    <property type="match status" value="3"/>
</dbReference>
<dbReference type="InterPro" id="IPR011990">
    <property type="entry name" value="TPR-like_helical_dom_sf"/>
</dbReference>
<evidence type="ECO:0000256" key="1">
    <source>
        <dbReference type="ARBA" id="ARBA00022737"/>
    </source>
</evidence>
<organism evidence="4 5">
    <name type="scientific">Paenibacillus alba</name>
    <dbReference type="NCBI Taxonomy" id="1197127"/>
    <lineage>
        <taxon>Bacteria</taxon>
        <taxon>Bacillati</taxon>
        <taxon>Bacillota</taxon>
        <taxon>Bacilli</taxon>
        <taxon>Bacillales</taxon>
        <taxon>Paenibacillaceae</taxon>
        <taxon>Paenibacillus</taxon>
    </lineage>
</organism>
<dbReference type="SUPFAM" id="SSF52540">
    <property type="entry name" value="P-loop containing nucleoside triphosphate hydrolases"/>
    <property type="match status" value="1"/>
</dbReference>
<gene>
    <name evidence="4" type="ORF">P4I72_05250</name>
</gene>